<dbReference type="OrthoDB" id="9810929at2"/>
<evidence type="ECO:0000259" key="2">
    <source>
        <dbReference type="Pfam" id="PF13439"/>
    </source>
</evidence>
<feature type="domain" description="Glycosyltransferase subfamily 4-like N-terminal" evidence="2">
    <location>
        <begin position="14"/>
        <end position="159"/>
    </location>
</feature>
<gene>
    <name evidence="3" type="ordered locus">Desdi_2890</name>
</gene>
<sequence length="486" mass="54867">MTRIALVVYGMLGGGIETFLLNLGAYLKCCQYDVTIVTTNCLGNWFERIAQMGLEEIYVPGLNSVEPLEHVSRVSKVLYDGEFDIVFSNHALFAQIGIGTGKANPVVIPIVHGTDEYCARIGTYNAGLCDHIVAVSPAVKKTVERINKHYKCDVILHGIPKANVDIAIERDFFLSTIKLMYVGRISNSDKGVFLLPPIVKTLIDDGLKVTLDVVGDGSDKGQLKELFQNNGTEKFVKYWGMLSSEQVRALMHSAHILLFPSYMEGLGIAPIEAQLCGCIPVASRLTGATDCTIQDKKTGFLVDHGEVKQFSQAIKQLYFDRPLLMRMSQQAKDYAEIHFSIERMGDQYHKLIQMALENKSENKLVSERNDPQKGLEKFTDKKVILWGTGAGCEWLCKMIPFEAFYFVDNNPLKWQCYFRGRPICSPQTLLQEHADKIMIIIASHSYMEEISMQLSQMGFNEDEHFTNIFKILEPELLLRYDLNFRT</sequence>
<evidence type="ECO:0000259" key="1">
    <source>
        <dbReference type="Pfam" id="PF00534"/>
    </source>
</evidence>
<dbReference type="eggNOG" id="COG0438">
    <property type="taxonomic scope" value="Bacteria"/>
</dbReference>
<dbReference type="InterPro" id="IPR028098">
    <property type="entry name" value="Glyco_trans_4-like_N"/>
</dbReference>
<dbReference type="AlphaFoldDB" id="L0FAP7"/>
<dbReference type="KEGG" id="ddl:Desdi_2890"/>
<dbReference type="CDD" id="cd03801">
    <property type="entry name" value="GT4_PimA-like"/>
    <property type="match status" value="1"/>
</dbReference>
<dbReference type="RefSeq" id="WP_015263263.1">
    <property type="nucleotide sequence ID" value="NC_019903.1"/>
</dbReference>
<dbReference type="Pfam" id="PF13439">
    <property type="entry name" value="Glyco_transf_4"/>
    <property type="match status" value="1"/>
</dbReference>
<dbReference type="PANTHER" id="PTHR45947:SF3">
    <property type="entry name" value="SULFOQUINOVOSYL TRANSFERASE SQD2"/>
    <property type="match status" value="1"/>
</dbReference>
<dbReference type="InterPro" id="IPR001296">
    <property type="entry name" value="Glyco_trans_1"/>
</dbReference>
<reference evidence="4" key="1">
    <citation type="submission" date="2012-02" db="EMBL/GenBank/DDBJ databases">
        <title>Complete sequence of Desulfitobacterium dichloroeliminans LMG P-21439.</title>
        <authorList>
            <person name="Lucas S."/>
            <person name="Han J."/>
            <person name="Lapidus A."/>
            <person name="Cheng J.-F."/>
            <person name="Goodwin L."/>
            <person name="Pitluck S."/>
            <person name="Peters L."/>
            <person name="Ovchinnikova G."/>
            <person name="Teshima H."/>
            <person name="Detter J.C."/>
            <person name="Han C."/>
            <person name="Tapia R."/>
            <person name="Land M."/>
            <person name="Hauser L."/>
            <person name="Kyrpides N."/>
            <person name="Ivanova N."/>
            <person name="Pagani I."/>
            <person name="Kruse T."/>
            <person name="de Vos W.M."/>
            <person name="Boon N."/>
            <person name="Smidt H."/>
            <person name="Woyke T."/>
        </authorList>
    </citation>
    <scope>NUCLEOTIDE SEQUENCE [LARGE SCALE GENOMIC DNA]</scope>
    <source>
        <strain evidence="4">LMG P-21439 / DCA1</strain>
    </source>
</reference>
<dbReference type="STRING" id="871963.Desdi_2890"/>
<dbReference type="Pfam" id="PF00534">
    <property type="entry name" value="Glycos_transf_1"/>
    <property type="match status" value="1"/>
</dbReference>
<dbReference type="Gene3D" id="3.40.50.2000">
    <property type="entry name" value="Glycogen Phosphorylase B"/>
    <property type="match status" value="2"/>
</dbReference>
<dbReference type="Gene3D" id="3.40.50.720">
    <property type="entry name" value="NAD(P)-binding Rossmann-like Domain"/>
    <property type="match status" value="1"/>
</dbReference>
<evidence type="ECO:0000313" key="4">
    <source>
        <dbReference type="Proteomes" id="UP000010797"/>
    </source>
</evidence>
<dbReference type="PANTHER" id="PTHR45947">
    <property type="entry name" value="SULFOQUINOVOSYL TRANSFERASE SQD2"/>
    <property type="match status" value="1"/>
</dbReference>
<dbReference type="InterPro" id="IPR050194">
    <property type="entry name" value="Glycosyltransferase_grp1"/>
</dbReference>
<dbReference type="GO" id="GO:0016757">
    <property type="term" value="F:glycosyltransferase activity"/>
    <property type="evidence" value="ECO:0007669"/>
    <property type="project" value="InterPro"/>
</dbReference>
<dbReference type="SUPFAM" id="SSF53756">
    <property type="entry name" value="UDP-Glycosyltransferase/glycogen phosphorylase"/>
    <property type="match status" value="1"/>
</dbReference>
<dbReference type="EMBL" id="CP003344">
    <property type="protein sequence ID" value="AGA70302.1"/>
    <property type="molecule type" value="Genomic_DNA"/>
</dbReference>
<protein>
    <submittedName>
        <fullName evidence="3">Glycosyltransferase</fullName>
    </submittedName>
</protein>
<name>L0FAP7_DESDL</name>
<evidence type="ECO:0000313" key="3">
    <source>
        <dbReference type="EMBL" id="AGA70302.1"/>
    </source>
</evidence>
<organism evidence="3 4">
    <name type="scientific">Desulfitobacterium dichloroeliminans (strain LMG P-21439 / DCA1)</name>
    <dbReference type="NCBI Taxonomy" id="871963"/>
    <lineage>
        <taxon>Bacteria</taxon>
        <taxon>Bacillati</taxon>
        <taxon>Bacillota</taxon>
        <taxon>Clostridia</taxon>
        <taxon>Eubacteriales</taxon>
        <taxon>Desulfitobacteriaceae</taxon>
        <taxon>Desulfitobacterium</taxon>
    </lineage>
</organism>
<accession>L0FAP7</accession>
<feature type="domain" description="Glycosyl transferase family 1" evidence="1">
    <location>
        <begin position="177"/>
        <end position="332"/>
    </location>
</feature>
<dbReference type="Proteomes" id="UP000010797">
    <property type="component" value="Chromosome"/>
</dbReference>
<keyword evidence="3" id="KW-0808">Transferase</keyword>
<proteinExistence type="predicted"/>
<dbReference type="HOGENOM" id="CLU_561093_0_0_9"/>
<keyword evidence="4" id="KW-1185">Reference proteome</keyword>